<feature type="active site" description="Nucleophile" evidence="11 12">
    <location>
        <position position="313"/>
    </location>
</feature>
<dbReference type="NCBIfam" id="TIGR01515">
    <property type="entry name" value="branching_enzym"/>
    <property type="match status" value="1"/>
</dbReference>
<dbReference type="Gene3D" id="2.60.40.1180">
    <property type="entry name" value="Golgi alpha-mannosidase II"/>
    <property type="match status" value="1"/>
</dbReference>
<keyword evidence="8" id="KW-0624">Polysaccharide degradation</keyword>
<comment type="similarity">
    <text evidence="4 11">Belongs to the glycosyl hydrolase 13 family. GlgB subfamily.</text>
</comment>
<dbReference type="GO" id="GO:0030245">
    <property type="term" value="P:cellulose catabolic process"/>
    <property type="evidence" value="ECO:0007669"/>
    <property type="project" value="UniProtKB-KW"/>
</dbReference>
<dbReference type="FunFam" id="2.60.40.1180:FF:000002">
    <property type="entry name" value="1,4-alpha-glucan branching enzyme GlgB"/>
    <property type="match status" value="1"/>
</dbReference>
<evidence type="ECO:0000259" key="14">
    <source>
        <dbReference type="SMART" id="SM00642"/>
    </source>
</evidence>
<dbReference type="CDD" id="cd02855">
    <property type="entry name" value="E_set_GBE_prok_N"/>
    <property type="match status" value="1"/>
</dbReference>
<reference evidence="15 16" key="1">
    <citation type="submission" date="2018-10" db="EMBL/GenBank/DDBJ databases">
        <title>Anaerotruncus faecis sp. nov., isolated from human feces.</title>
        <authorList>
            <person name="Wang Y.-J."/>
        </authorList>
    </citation>
    <scope>NUCLEOTIDE SEQUENCE [LARGE SCALE GENOMIC DNA]</scope>
    <source>
        <strain evidence="15 16">22A2-44</strain>
    </source>
</reference>
<evidence type="ECO:0000256" key="12">
    <source>
        <dbReference type="PIRSR" id="PIRSR000463-1"/>
    </source>
</evidence>
<dbReference type="SUPFAM" id="SSF51011">
    <property type="entry name" value="Glycosyl hydrolase domain"/>
    <property type="match status" value="1"/>
</dbReference>
<dbReference type="CDD" id="cd11322">
    <property type="entry name" value="AmyAc_Glg_BE"/>
    <property type="match status" value="1"/>
</dbReference>
<dbReference type="Pfam" id="PF02806">
    <property type="entry name" value="Alpha-amylase_C"/>
    <property type="match status" value="1"/>
</dbReference>
<evidence type="ECO:0000313" key="16">
    <source>
        <dbReference type="Proteomes" id="UP000276301"/>
    </source>
</evidence>
<feature type="active site" description="Proton donor" evidence="11 12">
    <location>
        <position position="366"/>
    </location>
</feature>
<evidence type="ECO:0000256" key="11">
    <source>
        <dbReference type="HAMAP-Rule" id="MF_00685"/>
    </source>
</evidence>
<evidence type="ECO:0000256" key="6">
    <source>
        <dbReference type="ARBA" id="ARBA00022676"/>
    </source>
</evidence>
<protein>
    <recommendedName>
        <fullName evidence="11">1,4-alpha-glucan branching enzyme GlgB</fullName>
        <ecNumber evidence="11">2.4.1.18</ecNumber>
    </recommendedName>
    <alternativeName>
        <fullName evidence="11">1,4-alpha-D-glucan:1,4-alpha-D-glucan 6-glucosyl-transferase</fullName>
    </alternativeName>
    <alternativeName>
        <fullName evidence="11">Alpha-(1-&gt;4)-glucan branching enzyme</fullName>
    </alternativeName>
    <alternativeName>
        <fullName evidence="11">Glycogen branching enzyme</fullName>
        <shortName evidence="11">BE</shortName>
    </alternativeName>
</protein>
<evidence type="ECO:0000256" key="10">
    <source>
        <dbReference type="ARBA" id="ARBA00023277"/>
    </source>
</evidence>
<dbReference type="EMBL" id="RCHT01000044">
    <property type="protein sequence ID" value="RLL07664.1"/>
    <property type="molecule type" value="Genomic_DNA"/>
</dbReference>
<dbReference type="GO" id="GO:0043169">
    <property type="term" value="F:cation binding"/>
    <property type="evidence" value="ECO:0007669"/>
    <property type="project" value="InterPro"/>
</dbReference>
<evidence type="ECO:0000256" key="4">
    <source>
        <dbReference type="ARBA" id="ARBA00009000"/>
    </source>
</evidence>
<dbReference type="NCBIfam" id="NF003811">
    <property type="entry name" value="PRK05402.1"/>
    <property type="match status" value="1"/>
</dbReference>
<dbReference type="GO" id="GO:0003844">
    <property type="term" value="F:1,4-alpha-glucan branching enzyme activity"/>
    <property type="evidence" value="ECO:0007669"/>
    <property type="project" value="UniProtKB-UniRule"/>
</dbReference>
<keyword evidence="7 11" id="KW-0808">Transferase</keyword>
<name>A0A498CJQ5_9FIRM</name>
<keyword evidence="9 11" id="KW-0320">Glycogen biosynthesis</keyword>
<keyword evidence="6 11" id="KW-0328">Glycosyltransferase</keyword>
<keyword evidence="5 11" id="KW-0321">Glycogen metabolism</keyword>
<comment type="catalytic activity">
    <reaction evidence="1 11">
        <text>Transfers a segment of a (1-&gt;4)-alpha-D-glucan chain to a primary hydroxy group in a similar glucan chain.</text>
        <dbReference type="EC" id="2.4.1.18"/>
    </reaction>
</comment>
<organism evidence="15 16">
    <name type="scientific">Anaerotruncus massiliensis</name>
    <name type="common">ex Liu et al. 2021</name>
    <dbReference type="NCBI Taxonomy" id="2321404"/>
    <lineage>
        <taxon>Bacteria</taxon>
        <taxon>Bacillati</taxon>
        <taxon>Bacillota</taxon>
        <taxon>Clostridia</taxon>
        <taxon>Eubacteriales</taxon>
        <taxon>Oscillospiraceae</taxon>
        <taxon>Anaerotruncus</taxon>
    </lineage>
</organism>
<evidence type="ECO:0000256" key="5">
    <source>
        <dbReference type="ARBA" id="ARBA00022600"/>
    </source>
</evidence>
<dbReference type="GO" id="GO:0004553">
    <property type="term" value="F:hydrolase activity, hydrolyzing O-glycosyl compounds"/>
    <property type="evidence" value="ECO:0007669"/>
    <property type="project" value="InterPro"/>
</dbReference>
<keyword evidence="8" id="KW-0136">Cellulose degradation</keyword>
<accession>A0A498CJQ5</accession>
<dbReference type="InterPro" id="IPR013780">
    <property type="entry name" value="Glyco_hydro_b"/>
</dbReference>
<dbReference type="UniPathway" id="UPA00164"/>
<dbReference type="InterPro" id="IPR004193">
    <property type="entry name" value="Glyco_hydro_13_N"/>
</dbReference>
<dbReference type="InterPro" id="IPR037439">
    <property type="entry name" value="Branching_enzy"/>
</dbReference>
<feature type="compositionally biased region" description="Basic residues" evidence="13">
    <location>
        <begin position="661"/>
        <end position="671"/>
    </location>
</feature>
<evidence type="ECO:0000256" key="9">
    <source>
        <dbReference type="ARBA" id="ARBA00023056"/>
    </source>
</evidence>
<evidence type="ECO:0000256" key="13">
    <source>
        <dbReference type="SAM" id="MobiDB-lite"/>
    </source>
</evidence>
<dbReference type="FunFam" id="3.20.20.80:FF:000003">
    <property type="entry name" value="1,4-alpha-glucan branching enzyme GlgB"/>
    <property type="match status" value="1"/>
</dbReference>
<dbReference type="HAMAP" id="MF_00685">
    <property type="entry name" value="GlgB"/>
    <property type="match status" value="1"/>
</dbReference>
<dbReference type="GO" id="GO:0005978">
    <property type="term" value="P:glycogen biosynthetic process"/>
    <property type="evidence" value="ECO:0007669"/>
    <property type="project" value="UniProtKB-UniRule"/>
</dbReference>
<keyword evidence="10 11" id="KW-0119">Carbohydrate metabolism</keyword>
<dbReference type="InterPro" id="IPR044143">
    <property type="entry name" value="GlgB_N_E_set_prok"/>
</dbReference>
<sequence length="671" mass="77782">MVKPKKTKSKDSFPLYLFHQGTNYKAYEYLGAHPCRKDEEDGYVFRVWAPNAVSVSVVGDFNDWDPDANPMTLLEDHAVWECMIFGLKQYDLYKFCVKTKDGRALMKADPYAFHAETPPETASKLYDIEGYEWDDGAWFASRQGFNPYRSPVNIYEMHLGSWRRYPDGNTYDYRRTADELVEYLGDMGYNFVELMPVMEHPYDGSWGYQVTSYFAPTSRYGTPHDFMYFVDRCHQAGIGVIMDWVPAHFPKDAHGLYEFDGQPLYEYQDVHKREHAHWGTRIFDFGRNEVVSFLTSSAMFWVEKYHIDGIRVDAVASMLYLDYGREDWEWLPNVNGGRENLEAVAFLQKMNTAVLTEHPSALMIAEESTAWPMVTKPAYVGGLGFNFKWNMGWMNDMIAYTSLDPIFRSYNHDKLTFSLFYAFSENFILPISHDEVVHGKCSLINKMPGDYAMKFSGMRTFLAYMMTHPGKKLLFMGCEFAQFIEWNYKQQLDWMLLDYDSHRQMQQFVRDLNHFYLAHACLWQVEDSWDGFNWLAHDDHARNIIVFRRIDDNGDDLVVVCNFAPVTREDYRIGVPDATSYDEVFNTDDVKYGGSGVVNRGAIRVKNQPDHDMKQSITLTVPPLAAVFLKGRPRRTEKAVRAKTTAKKAAKAPAGKPVVKKERRKPQKQGT</sequence>
<dbReference type="Pfam" id="PF02922">
    <property type="entry name" value="CBM_48"/>
    <property type="match status" value="1"/>
</dbReference>
<dbReference type="InterPro" id="IPR014756">
    <property type="entry name" value="Ig_E-set"/>
</dbReference>
<dbReference type="InterPro" id="IPR006048">
    <property type="entry name" value="A-amylase/branching_C"/>
</dbReference>
<dbReference type="Gene3D" id="2.60.40.10">
    <property type="entry name" value="Immunoglobulins"/>
    <property type="match status" value="1"/>
</dbReference>
<evidence type="ECO:0000256" key="7">
    <source>
        <dbReference type="ARBA" id="ARBA00022679"/>
    </source>
</evidence>
<dbReference type="AlphaFoldDB" id="A0A498CJQ5"/>
<feature type="region of interest" description="Disordered" evidence="13">
    <location>
        <begin position="635"/>
        <end position="671"/>
    </location>
</feature>
<dbReference type="Pfam" id="PF00128">
    <property type="entry name" value="Alpha-amylase"/>
    <property type="match status" value="1"/>
</dbReference>
<gene>
    <name evidence="11 15" type="primary">glgB</name>
    <name evidence="15" type="ORF">D4A47_13025</name>
</gene>
<dbReference type="PIRSF" id="PIRSF000463">
    <property type="entry name" value="GlgB"/>
    <property type="match status" value="1"/>
</dbReference>
<dbReference type="SUPFAM" id="SSF51445">
    <property type="entry name" value="(Trans)glycosidases"/>
    <property type="match status" value="1"/>
</dbReference>
<dbReference type="InterPro" id="IPR006407">
    <property type="entry name" value="GlgB"/>
</dbReference>
<feature type="domain" description="Glycosyl hydrolase family 13 catalytic" evidence="14">
    <location>
        <begin position="156"/>
        <end position="503"/>
    </location>
</feature>
<comment type="pathway">
    <text evidence="3 11">Glycan biosynthesis; glycogen biosynthesis.</text>
</comment>
<dbReference type="SMART" id="SM00642">
    <property type="entry name" value="Aamy"/>
    <property type="match status" value="1"/>
</dbReference>
<dbReference type="RefSeq" id="WP_121587612.1">
    <property type="nucleotide sequence ID" value="NZ_RCHT01000044.1"/>
</dbReference>
<evidence type="ECO:0000313" key="15">
    <source>
        <dbReference type="EMBL" id="RLL07664.1"/>
    </source>
</evidence>
<dbReference type="InterPro" id="IPR006047">
    <property type="entry name" value="GH13_cat_dom"/>
</dbReference>
<dbReference type="GO" id="GO:0005829">
    <property type="term" value="C:cytosol"/>
    <property type="evidence" value="ECO:0007669"/>
    <property type="project" value="TreeGrafter"/>
</dbReference>
<dbReference type="Proteomes" id="UP000276301">
    <property type="component" value="Unassembled WGS sequence"/>
</dbReference>
<evidence type="ECO:0000256" key="8">
    <source>
        <dbReference type="ARBA" id="ARBA00023001"/>
    </source>
</evidence>
<keyword evidence="16" id="KW-1185">Reference proteome</keyword>
<dbReference type="SUPFAM" id="SSF81296">
    <property type="entry name" value="E set domains"/>
    <property type="match status" value="1"/>
</dbReference>
<evidence type="ECO:0000256" key="1">
    <source>
        <dbReference type="ARBA" id="ARBA00000826"/>
    </source>
</evidence>
<dbReference type="PANTHER" id="PTHR43651:SF3">
    <property type="entry name" value="1,4-ALPHA-GLUCAN-BRANCHING ENZYME"/>
    <property type="match status" value="1"/>
</dbReference>
<dbReference type="InterPro" id="IPR013783">
    <property type="entry name" value="Ig-like_fold"/>
</dbReference>
<dbReference type="Gene3D" id="3.20.20.80">
    <property type="entry name" value="Glycosidases"/>
    <property type="match status" value="1"/>
</dbReference>
<dbReference type="InterPro" id="IPR017853">
    <property type="entry name" value="GH"/>
</dbReference>
<comment type="function">
    <text evidence="2 11">Catalyzes the formation of the alpha-1,6-glucosidic linkages in glycogen by scission of a 1,4-alpha-linked oligosaccharide from growing alpha-1,4-glucan chains and the subsequent attachment of the oligosaccharide to the alpha-1,6 position.</text>
</comment>
<proteinExistence type="inferred from homology"/>
<comment type="caution">
    <text evidence="15">The sequence shown here is derived from an EMBL/GenBank/DDBJ whole genome shotgun (WGS) entry which is preliminary data.</text>
</comment>
<comment type="subunit">
    <text evidence="11">Monomer.</text>
</comment>
<evidence type="ECO:0000256" key="2">
    <source>
        <dbReference type="ARBA" id="ARBA00002953"/>
    </source>
</evidence>
<dbReference type="EC" id="2.4.1.18" evidence="11"/>
<dbReference type="NCBIfam" id="NF008967">
    <property type="entry name" value="PRK12313.1"/>
    <property type="match status" value="1"/>
</dbReference>
<dbReference type="PANTHER" id="PTHR43651">
    <property type="entry name" value="1,4-ALPHA-GLUCAN-BRANCHING ENZYME"/>
    <property type="match status" value="1"/>
</dbReference>
<evidence type="ECO:0000256" key="3">
    <source>
        <dbReference type="ARBA" id="ARBA00004964"/>
    </source>
</evidence>